<feature type="transmembrane region" description="Helical" evidence="1">
    <location>
        <begin position="56"/>
        <end position="78"/>
    </location>
</feature>
<sequence>MKSKRDIFQDINDIKEMMSKSSKFMSLSAISGVYVGIIALLGFGMSYFFADLSIDNIKILVITGLFILLLSLSIVFILSYKKAKSNNENRISNALKVLFIELFFPLLIGGIIIIWSVMNNQVWLIIPVSLIFYGLGMYNISRLSLSELKYLGLSEILLGLLSLFLVQFSLIIWLLGFSLINIIFGLYLHNKYEK</sequence>
<organism evidence="2">
    <name type="scientific">bioreactor metagenome</name>
    <dbReference type="NCBI Taxonomy" id="1076179"/>
    <lineage>
        <taxon>unclassified sequences</taxon>
        <taxon>metagenomes</taxon>
        <taxon>ecological metagenomes</taxon>
    </lineage>
</organism>
<gene>
    <name evidence="2" type="ORF">SDC9_64393</name>
</gene>
<keyword evidence="1" id="KW-0812">Transmembrane</keyword>
<keyword evidence="1" id="KW-0472">Membrane</keyword>
<feature type="transmembrane region" description="Helical" evidence="1">
    <location>
        <begin position="24"/>
        <end position="50"/>
    </location>
</feature>
<evidence type="ECO:0000313" key="2">
    <source>
        <dbReference type="EMBL" id="MPM17992.1"/>
    </source>
</evidence>
<name>A0A644XP62_9ZZZZ</name>
<dbReference type="AlphaFoldDB" id="A0A644XP62"/>
<feature type="transmembrane region" description="Helical" evidence="1">
    <location>
        <begin position="122"/>
        <end position="141"/>
    </location>
</feature>
<protein>
    <submittedName>
        <fullName evidence="2">Uncharacterized protein</fullName>
    </submittedName>
</protein>
<reference evidence="2" key="1">
    <citation type="submission" date="2019-08" db="EMBL/GenBank/DDBJ databases">
        <authorList>
            <person name="Kucharzyk K."/>
            <person name="Murdoch R.W."/>
            <person name="Higgins S."/>
            <person name="Loffler F."/>
        </authorList>
    </citation>
    <scope>NUCLEOTIDE SEQUENCE</scope>
</reference>
<accession>A0A644XP62</accession>
<comment type="caution">
    <text evidence="2">The sequence shown here is derived from an EMBL/GenBank/DDBJ whole genome shotgun (WGS) entry which is preliminary data.</text>
</comment>
<proteinExistence type="predicted"/>
<evidence type="ECO:0000256" key="1">
    <source>
        <dbReference type="SAM" id="Phobius"/>
    </source>
</evidence>
<dbReference type="EMBL" id="VSSQ01002900">
    <property type="protein sequence ID" value="MPM17992.1"/>
    <property type="molecule type" value="Genomic_DNA"/>
</dbReference>
<feature type="transmembrane region" description="Helical" evidence="1">
    <location>
        <begin position="98"/>
        <end position="116"/>
    </location>
</feature>
<keyword evidence="1" id="KW-1133">Transmembrane helix</keyword>